<gene>
    <name evidence="7" type="ORF">FNU79_14745</name>
</gene>
<dbReference type="RefSeq" id="WP_143721575.1">
    <property type="nucleotide sequence ID" value="NZ_VKDB01000021.1"/>
</dbReference>
<evidence type="ECO:0000256" key="2">
    <source>
        <dbReference type="ARBA" id="ARBA00022679"/>
    </source>
</evidence>
<evidence type="ECO:0000256" key="3">
    <source>
        <dbReference type="ARBA" id="ARBA00022691"/>
    </source>
</evidence>
<dbReference type="InterPro" id="IPR036390">
    <property type="entry name" value="WH_DNA-bd_sf"/>
</dbReference>
<dbReference type="PROSITE" id="PS51683">
    <property type="entry name" value="SAM_OMT_II"/>
    <property type="match status" value="1"/>
</dbReference>
<proteinExistence type="predicted"/>
<dbReference type="Gene3D" id="1.10.10.10">
    <property type="entry name" value="Winged helix-like DNA-binding domain superfamily/Winged helix DNA-binding domain"/>
    <property type="match status" value="1"/>
</dbReference>
<keyword evidence="3" id="KW-0949">S-adenosyl-L-methionine</keyword>
<dbReference type="PANTHER" id="PTHR43712:SF2">
    <property type="entry name" value="O-METHYLTRANSFERASE CICE"/>
    <property type="match status" value="1"/>
</dbReference>
<sequence>MSTPTSPSAAFAEMDQLIRGFQLSRMIQVAVALGLPDQLTDGPEFAAPLALKVGADPQMLLRLCRALAAFGIFEIDADDRIGQSVRSDTLRKNAVPTLYHAARYWAAPHVTGGWANLEHAVRTGDCAFEAVYHMPVFDYLKLHPDEAELFNVLMQNGTGDRPAAVAAACDLTGASLVVDVGGGTGALLAALLERNPGMRGLLFDQEAVVAGAGRVLGELAKRVEVQAGSFFESVPPGGDVYLLSQILHDWDDEHCLSILANIRAAMGPQKRLLVIDQVMGESGPPSPMTYLTDITMMVNLHGWERTRGEFIALFNNSGFGEPQLHQTNSSFWVLETRSI</sequence>
<feature type="domain" description="O-methyltransferase C-terminal" evidence="5">
    <location>
        <begin position="114"/>
        <end position="319"/>
    </location>
</feature>
<reference evidence="7 8" key="1">
    <citation type="submission" date="2019-07" db="EMBL/GenBank/DDBJ databases">
        <title>Deinococcus detaillus sp. nov., isolated from humus soil in Antarctica.</title>
        <authorList>
            <person name="Zhang K."/>
        </authorList>
    </citation>
    <scope>NUCLEOTIDE SEQUENCE [LARGE SCALE GENOMIC DNA]</scope>
    <source>
        <strain evidence="7 8">H1</strain>
    </source>
</reference>
<evidence type="ECO:0000256" key="4">
    <source>
        <dbReference type="PIRSR" id="PIRSR005739-1"/>
    </source>
</evidence>
<protein>
    <submittedName>
        <fullName evidence="7">Methyltransferase</fullName>
    </submittedName>
</protein>
<dbReference type="CDD" id="cd02440">
    <property type="entry name" value="AdoMet_MTases"/>
    <property type="match status" value="1"/>
</dbReference>
<evidence type="ECO:0000256" key="1">
    <source>
        <dbReference type="ARBA" id="ARBA00022603"/>
    </source>
</evidence>
<evidence type="ECO:0000313" key="7">
    <source>
        <dbReference type="EMBL" id="TSA81707.1"/>
    </source>
</evidence>
<dbReference type="GO" id="GO:0008171">
    <property type="term" value="F:O-methyltransferase activity"/>
    <property type="evidence" value="ECO:0007669"/>
    <property type="project" value="InterPro"/>
</dbReference>
<evidence type="ECO:0000313" key="8">
    <source>
        <dbReference type="Proteomes" id="UP000316092"/>
    </source>
</evidence>
<dbReference type="Proteomes" id="UP000316092">
    <property type="component" value="Unassembled WGS sequence"/>
</dbReference>
<dbReference type="InterPro" id="IPR016461">
    <property type="entry name" value="COMT-like"/>
</dbReference>
<accession>A0A553UNC8</accession>
<dbReference type="SUPFAM" id="SSF53335">
    <property type="entry name" value="S-adenosyl-L-methionine-dependent methyltransferases"/>
    <property type="match status" value="1"/>
</dbReference>
<keyword evidence="1 7" id="KW-0489">Methyltransferase</keyword>
<dbReference type="Gene3D" id="3.40.50.150">
    <property type="entry name" value="Vaccinia Virus protein VP39"/>
    <property type="match status" value="1"/>
</dbReference>
<evidence type="ECO:0000259" key="5">
    <source>
        <dbReference type="Pfam" id="PF00891"/>
    </source>
</evidence>
<comment type="caution">
    <text evidence="7">The sequence shown here is derived from an EMBL/GenBank/DDBJ whole genome shotgun (WGS) entry which is preliminary data.</text>
</comment>
<dbReference type="InterPro" id="IPR036388">
    <property type="entry name" value="WH-like_DNA-bd_sf"/>
</dbReference>
<dbReference type="InterPro" id="IPR001077">
    <property type="entry name" value="COMT_C"/>
</dbReference>
<keyword evidence="2 7" id="KW-0808">Transferase</keyword>
<dbReference type="PANTHER" id="PTHR43712">
    <property type="entry name" value="PUTATIVE (AFU_ORTHOLOGUE AFUA_4G14580)-RELATED"/>
    <property type="match status" value="1"/>
</dbReference>
<dbReference type="InterPro" id="IPR029063">
    <property type="entry name" value="SAM-dependent_MTases_sf"/>
</dbReference>
<dbReference type="GO" id="GO:0032259">
    <property type="term" value="P:methylation"/>
    <property type="evidence" value="ECO:0007669"/>
    <property type="project" value="UniProtKB-KW"/>
</dbReference>
<dbReference type="OrthoDB" id="7418600at2"/>
<dbReference type="SUPFAM" id="SSF46785">
    <property type="entry name" value="Winged helix' DNA-binding domain"/>
    <property type="match status" value="1"/>
</dbReference>
<dbReference type="Gene3D" id="1.10.287.1350">
    <property type="match status" value="1"/>
</dbReference>
<keyword evidence="8" id="KW-1185">Reference proteome</keyword>
<feature type="active site" description="Proton acceptor" evidence="4">
    <location>
        <position position="248"/>
    </location>
</feature>
<dbReference type="GO" id="GO:0046983">
    <property type="term" value="F:protein dimerization activity"/>
    <property type="evidence" value="ECO:0007669"/>
    <property type="project" value="InterPro"/>
</dbReference>
<name>A0A553UNC8_9DEIO</name>
<feature type="domain" description="O-methyltransferase dimerisation" evidence="6">
    <location>
        <begin position="16"/>
        <end position="79"/>
    </location>
</feature>
<dbReference type="InterPro" id="IPR012967">
    <property type="entry name" value="COMT_dimerisation"/>
</dbReference>
<organism evidence="7 8">
    <name type="scientific">Deinococcus detaillensis</name>
    <dbReference type="NCBI Taxonomy" id="2592048"/>
    <lineage>
        <taxon>Bacteria</taxon>
        <taxon>Thermotogati</taxon>
        <taxon>Deinococcota</taxon>
        <taxon>Deinococci</taxon>
        <taxon>Deinococcales</taxon>
        <taxon>Deinococcaceae</taxon>
        <taxon>Deinococcus</taxon>
    </lineage>
</organism>
<dbReference type="AlphaFoldDB" id="A0A553UNC8"/>
<dbReference type="EMBL" id="VKDB01000021">
    <property type="protein sequence ID" value="TSA81707.1"/>
    <property type="molecule type" value="Genomic_DNA"/>
</dbReference>
<dbReference type="PIRSF" id="PIRSF005739">
    <property type="entry name" value="O-mtase"/>
    <property type="match status" value="1"/>
</dbReference>
<evidence type="ECO:0000259" key="6">
    <source>
        <dbReference type="Pfam" id="PF08100"/>
    </source>
</evidence>
<dbReference type="Pfam" id="PF08100">
    <property type="entry name" value="Dimerisation"/>
    <property type="match status" value="1"/>
</dbReference>
<dbReference type="Pfam" id="PF00891">
    <property type="entry name" value="Methyltransf_2"/>
    <property type="match status" value="1"/>
</dbReference>